<dbReference type="PROSITE" id="PS51977">
    <property type="entry name" value="WGR"/>
    <property type="match status" value="1"/>
</dbReference>
<feature type="domain" description="WGR" evidence="2">
    <location>
        <begin position="136"/>
        <end position="240"/>
    </location>
</feature>
<protein>
    <recommendedName>
        <fullName evidence="5">BRCT domain-containing protein</fullName>
    </recommendedName>
</protein>
<evidence type="ECO:0000259" key="1">
    <source>
        <dbReference type="PROSITE" id="PS50172"/>
    </source>
</evidence>
<accession>A0ABR3W7R0</accession>
<sequence length="273" mass="31967">MARKATEKPIFRGLVIALACPLDGQWSETNIARWVALRSGVFSSEMTDAVTHLICTVKAFKDRVPRVKKALIGGDKTRCHVVTVDWLEDSCHKGRRMPEKPYLLTASIKEERAKRLQKERRARAMKLAEKFVNTNFYHVYSDSTHFRYEVTLIKNNEEEEIHGRRYILHLFESNAKPHLYWFAAKFYKKHRDSQPLFYRPSETPQLFDTEFARFKTFFQKKTGIQWDERLIKAGTMDQTYFVYHPPTGGIGRTQSDLIDWKELPSLERGESVS</sequence>
<dbReference type="EMBL" id="JAZHXJ010000640">
    <property type="protein sequence ID" value="KAL1855233.1"/>
    <property type="molecule type" value="Genomic_DNA"/>
</dbReference>
<dbReference type="InterPro" id="IPR001357">
    <property type="entry name" value="BRCT_dom"/>
</dbReference>
<dbReference type="Proteomes" id="UP001586593">
    <property type="component" value="Unassembled WGS sequence"/>
</dbReference>
<dbReference type="Gene3D" id="3.40.50.10190">
    <property type="entry name" value="BRCT domain"/>
    <property type="match status" value="1"/>
</dbReference>
<keyword evidence="4" id="KW-1185">Reference proteome</keyword>
<evidence type="ECO:0000313" key="3">
    <source>
        <dbReference type="EMBL" id="KAL1855233.1"/>
    </source>
</evidence>
<dbReference type="PROSITE" id="PS50172">
    <property type="entry name" value="BRCT"/>
    <property type="match status" value="1"/>
</dbReference>
<comment type="caution">
    <text evidence="3">The sequence shown here is derived from an EMBL/GenBank/DDBJ whole genome shotgun (WGS) entry which is preliminary data.</text>
</comment>
<dbReference type="CDD" id="cd00027">
    <property type="entry name" value="BRCT"/>
    <property type="match status" value="1"/>
</dbReference>
<organism evidence="3 4">
    <name type="scientific">Phialemonium thermophilum</name>
    <dbReference type="NCBI Taxonomy" id="223376"/>
    <lineage>
        <taxon>Eukaryota</taxon>
        <taxon>Fungi</taxon>
        <taxon>Dikarya</taxon>
        <taxon>Ascomycota</taxon>
        <taxon>Pezizomycotina</taxon>
        <taxon>Sordariomycetes</taxon>
        <taxon>Sordariomycetidae</taxon>
        <taxon>Cephalothecales</taxon>
        <taxon>Cephalothecaceae</taxon>
        <taxon>Phialemonium</taxon>
    </lineage>
</organism>
<evidence type="ECO:0008006" key="5">
    <source>
        <dbReference type="Google" id="ProtNLM"/>
    </source>
</evidence>
<evidence type="ECO:0000313" key="4">
    <source>
        <dbReference type="Proteomes" id="UP001586593"/>
    </source>
</evidence>
<dbReference type="InterPro" id="IPR008893">
    <property type="entry name" value="WGR_domain"/>
</dbReference>
<dbReference type="InterPro" id="IPR036420">
    <property type="entry name" value="BRCT_dom_sf"/>
</dbReference>
<gene>
    <name evidence="3" type="ORF">VTK73DRAFT_8620</name>
</gene>
<reference evidence="3 4" key="1">
    <citation type="journal article" date="2024" name="Commun. Biol.">
        <title>Comparative genomic analysis of thermophilic fungi reveals convergent evolutionary adaptations and gene losses.</title>
        <authorList>
            <person name="Steindorff A.S."/>
            <person name="Aguilar-Pontes M.V."/>
            <person name="Robinson A.J."/>
            <person name="Andreopoulos B."/>
            <person name="LaButti K."/>
            <person name="Kuo A."/>
            <person name="Mondo S."/>
            <person name="Riley R."/>
            <person name="Otillar R."/>
            <person name="Haridas S."/>
            <person name="Lipzen A."/>
            <person name="Grimwood J."/>
            <person name="Schmutz J."/>
            <person name="Clum A."/>
            <person name="Reid I.D."/>
            <person name="Moisan M.C."/>
            <person name="Butler G."/>
            <person name="Nguyen T.T.M."/>
            <person name="Dewar K."/>
            <person name="Conant G."/>
            <person name="Drula E."/>
            <person name="Henrissat B."/>
            <person name="Hansel C."/>
            <person name="Singer S."/>
            <person name="Hutchinson M.I."/>
            <person name="de Vries R.P."/>
            <person name="Natvig D.O."/>
            <person name="Powell A.J."/>
            <person name="Tsang A."/>
            <person name="Grigoriev I.V."/>
        </authorList>
    </citation>
    <scope>NUCLEOTIDE SEQUENCE [LARGE SCALE GENOMIC DNA]</scope>
    <source>
        <strain evidence="3 4">ATCC 24622</strain>
    </source>
</reference>
<evidence type="ECO:0000259" key="2">
    <source>
        <dbReference type="PROSITE" id="PS51977"/>
    </source>
</evidence>
<dbReference type="SUPFAM" id="SSF52113">
    <property type="entry name" value="BRCT domain"/>
    <property type="match status" value="1"/>
</dbReference>
<name>A0ABR3W7R0_9PEZI</name>
<feature type="domain" description="BRCT" evidence="1">
    <location>
        <begin position="6"/>
        <end position="104"/>
    </location>
</feature>
<proteinExistence type="predicted"/>